<feature type="compositionally biased region" description="Basic and acidic residues" evidence="1">
    <location>
        <begin position="136"/>
        <end position="149"/>
    </location>
</feature>
<accession>A0AAD9CC16</accession>
<sequence length="149" mass="17113">MPSWLRKGKKNNTQSKNHDEEEINQLSQVSNSMADDTQPDDADPSGEAHISLILKELQDFRKDSCQQLNGIKLKVFYDDNPVVYNSAEEAAADMVKRGITVTVLKNPSSLLDQINRLTWEPSRKRGDQLHPSSKQHFKERLRGFRHRDI</sequence>
<protein>
    <submittedName>
        <fullName evidence="2">Lon protease</fullName>
    </submittedName>
</protein>
<name>A0AAD9CC16_DISEL</name>
<feature type="compositionally biased region" description="Polar residues" evidence="1">
    <location>
        <begin position="24"/>
        <end position="35"/>
    </location>
</feature>
<feature type="region of interest" description="Disordered" evidence="1">
    <location>
        <begin position="123"/>
        <end position="149"/>
    </location>
</feature>
<dbReference type="AlphaFoldDB" id="A0AAD9CC16"/>
<keyword evidence="2" id="KW-0378">Hydrolase</keyword>
<keyword evidence="3" id="KW-1185">Reference proteome</keyword>
<gene>
    <name evidence="2" type="ORF">KUDE01_000546</name>
</gene>
<dbReference type="Proteomes" id="UP001228049">
    <property type="component" value="Unassembled WGS sequence"/>
</dbReference>
<dbReference type="EMBL" id="JASDAP010000007">
    <property type="protein sequence ID" value="KAK1899757.1"/>
    <property type="molecule type" value="Genomic_DNA"/>
</dbReference>
<feature type="region of interest" description="Disordered" evidence="1">
    <location>
        <begin position="1"/>
        <end position="48"/>
    </location>
</feature>
<dbReference type="GO" id="GO:0006508">
    <property type="term" value="P:proteolysis"/>
    <property type="evidence" value="ECO:0007669"/>
    <property type="project" value="UniProtKB-KW"/>
</dbReference>
<reference evidence="2" key="1">
    <citation type="submission" date="2023-04" db="EMBL/GenBank/DDBJ databases">
        <title>Chromosome-level genome of Chaenocephalus aceratus.</title>
        <authorList>
            <person name="Park H."/>
        </authorList>
    </citation>
    <scope>NUCLEOTIDE SEQUENCE</scope>
    <source>
        <strain evidence="2">DE</strain>
        <tissue evidence="2">Muscle</tissue>
    </source>
</reference>
<evidence type="ECO:0000313" key="3">
    <source>
        <dbReference type="Proteomes" id="UP001228049"/>
    </source>
</evidence>
<feature type="compositionally biased region" description="Basic residues" evidence="1">
    <location>
        <begin position="1"/>
        <end position="10"/>
    </location>
</feature>
<comment type="caution">
    <text evidence="2">The sequence shown here is derived from an EMBL/GenBank/DDBJ whole genome shotgun (WGS) entry which is preliminary data.</text>
</comment>
<dbReference type="GO" id="GO:0008233">
    <property type="term" value="F:peptidase activity"/>
    <property type="evidence" value="ECO:0007669"/>
    <property type="project" value="UniProtKB-KW"/>
</dbReference>
<keyword evidence="2" id="KW-0645">Protease</keyword>
<evidence type="ECO:0000256" key="1">
    <source>
        <dbReference type="SAM" id="MobiDB-lite"/>
    </source>
</evidence>
<evidence type="ECO:0000313" key="2">
    <source>
        <dbReference type="EMBL" id="KAK1899757.1"/>
    </source>
</evidence>
<proteinExistence type="predicted"/>
<organism evidence="2 3">
    <name type="scientific">Dissostichus eleginoides</name>
    <name type="common">Patagonian toothfish</name>
    <name type="synonym">Dissostichus amissus</name>
    <dbReference type="NCBI Taxonomy" id="100907"/>
    <lineage>
        <taxon>Eukaryota</taxon>
        <taxon>Metazoa</taxon>
        <taxon>Chordata</taxon>
        <taxon>Craniata</taxon>
        <taxon>Vertebrata</taxon>
        <taxon>Euteleostomi</taxon>
        <taxon>Actinopterygii</taxon>
        <taxon>Neopterygii</taxon>
        <taxon>Teleostei</taxon>
        <taxon>Neoteleostei</taxon>
        <taxon>Acanthomorphata</taxon>
        <taxon>Eupercaria</taxon>
        <taxon>Perciformes</taxon>
        <taxon>Notothenioidei</taxon>
        <taxon>Nototheniidae</taxon>
        <taxon>Dissostichus</taxon>
    </lineage>
</organism>